<dbReference type="PANTHER" id="PTHR24148:SF64">
    <property type="entry name" value="HETEROKARYON INCOMPATIBILITY DOMAIN-CONTAINING PROTEIN"/>
    <property type="match status" value="1"/>
</dbReference>
<evidence type="ECO:0000313" key="3">
    <source>
        <dbReference type="Proteomes" id="UP000800235"/>
    </source>
</evidence>
<accession>A0A9P4NYT4</accession>
<dbReference type="EMBL" id="MU007020">
    <property type="protein sequence ID" value="KAF2433571.1"/>
    <property type="molecule type" value="Genomic_DNA"/>
</dbReference>
<dbReference type="Pfam" id="PF26639">
    <property type="entry name" value="Het-6_barrel"/>
    <property type="match status" value="1"/>
</dbReference>
<dbReference type="Pfam" id="PF06985">
    <property type="entry name" value="HET"/>
    <property type="match status" value="1"/>
</dbReference>
<dbReference type="InterPro" id="IPR010730">
    <property type="entry name" value="HET"/>
</dbReference>
<proteinExistence type="predicted"/>
<dbReference type="AlphaFoldDB" id="A0A9P4NYT4"/>
<protein>
    <submittedName>
        <fullName evidence="2">HET-domain-containing protein</fullName>
    </submittedName>
</protein>
<dbReference type="Proteomes" id="UP000800235">
    <property type="component" value="Unassembled WGS sequence"/>
</dbReference>
<reference evidence="2" key="1">
    <citation type="journal article" date="2020" name="Stud. Mycol.">
        <title>101 Dothideomycetes genomes: a test case for predicting lifestyles and emergence of pathogens.</title>
        <authorList>
            <person name="Haridas S."/>
            <person name="Albert R."/>
            <person name="Binder M."/>
            <person name="Bloem J."/>
            <person name="Labutti K."/>
            <person name="Salamov A."/>
            <person name="Andreopoulos B."/>
            <person name="Baker S."/>
            <person name="Barry K."/>
            <person name="Bills G."/>
            <person name="Bluhm B."/>
            <person name="Cannon C."/>
            <person name="Castanera R."/>
            <person name="Culley D."/>
            <person name="Daum C."/>
            <person name="Ezra D."/>
            <person name="Gonzalez J."/>
            <person name="Henrissat B."/>
            <person name="Kuo A."/>
            <person name="Liang C."/>
            <person name="Lipzen A."/>
            <person name="Lutzoni F."/>
            <person name="Magnuson J."/>
            <person name="Mondo S."/>
            <person name="Nolan M."/>
            <person name="Ohm R."/>
            <person name="Pangilinan J."/>
            <person name="Park H.-J."/>
            <person name="Ramirez L."/>
            <person name="Alfaro M."/>
            <person name="Sun H."/>
            <person name="Tritt A."/>
            <person name="Yoshinaga Y."/>
            <person name="Zwiers L.-H."/>
            <person name="Turgeon B."/>
            <person name="Goodwin S."/>
            <person name="Spatafora J."/>
            <person name="Crous P."/>
            <person name="Grigoriev I."/>
        </authorList>
    </citation>
    <scope>NUCLEOTIDE SEQUENCE</scope>
    <source>
        <strain evidence="2">CBS 130266</strain>
    </source>
</reference>
<dbReference type="OrthoDB" id="2157530at2759"/>
<sequence>MEASSLNVNRRSLYDSLPTNAIRVLELLPGEQDDVIHSRLQTKEFKDEPTYEGLSYAWGDASEPVKIMCSGVEMMVGRNLAGALHHIRDETESRYIWADAICINQNDMEERSQQVQMMDRIYRTASKVIIWLGADRSGEWYQGFRHIATLADESKELAQSFERGDMTRNDYQAAILKVYNDVNKRGIWDTLFKLTCKSWFTRVWVLQEVGVARAKDLWCGHSKLKWASLLSAAQFLFLHSPKSAQARNSLPLQKILFMERLYHGKEFSSFLDVLDGGRAWDASDPRDKVYAFLGHPAVVDYVSAGEKASASITPNYKKCVEEVYIDTALAIITKTASLNILSTVIHSEREVIDATVFPSWVPRWNVRSGNSTLGTCAWQSIYSADGGSVPFIVRSPDRKILIARGIMLQEVEWVSKVSRLSQFGAESVAHLWKSSNCQEQEEDGSPYENLLTAFSLTVVANRTRAVETNSRTSWTPYSPYSPHHYADFLRYWMTFGTESKGIDGLRQLAAAPRSWNDFALNARDMCAGKRLFRALDGHLGLGPANMQPGDRVCVLLGARVPFVVRCNGDHWHLVGECYYHGFMNGEAVEMSEDGQLSTEEIELH</sequence>
<dbReference type="InterPro" id="IPR052895">
    <property type="entry name" value="HetReg/Transcr_Mod"/>
</dbReference>
<feature type="domain" description="Heterokaryon incompatibility" evidence="1">
    <location>
        <begin position="51"/>
        <end position="208"/>
    </location>
</feature>
<comment type="caution">
    <text evidence="2">The sequence shown here is derived from an EMBL/GenBank/DDBJ whole genome shotgun (WGS) entry which is preliminary data.</text>
</comment>
<name>A0A9P4NYT4_9PEZI</name>
<gene>
    <name evidence="2" type="ORF">EJ08DRAFT_59706</name>
</gene>
<keyword evidence="3" id="KW-1185">Reference proteome</keyword>
<evidence type="ECO:0000313" key="2">
    <source>
        <dbReference type="EMBL" id="KAF2433571.1"/>
    </source>
</evidence>
<organism evidence="2 3">
    <name type="scientific">Tothia fuscella</name>
    <dbReference type="NCBI Taxonomy" id="1048955"/>
    <lineage>
        <taxon>Eukaryota</taxon>
        <taxon>Fungi</taxon>
        <taxon>Dikarya</taxon>
        <taxon>Ascomycota</taxon>
        <taxon>Pezizomycotina</taxon>
        <taxon>Dothideomycetes</taxon>
        <taxon>Pleosporomycetidae</taxon>
        <taxon>Venturiales</taxon>
        <taxon>Cylindrosympodiaceae</taxon>
        <taxon>Tothia</taxon>
    </lineage>
</organism>
<dbReference type="PANTHER" id="PTHR24148">
    <property type="entry name" value="ANKYRIN REPEAT DOMAIN-CONTAINING PROTEIN 39 HOMOLOG-RELATED"/>
    <property type="match status" value="1"/>
</dbReference>
<evidence type="ECO:0000259" key="1">
    <source>
        <dbReference type="Pfam" id="PF06985"/>
    </source>
</evidence>